<dbReference type="Proteomes" id="UP000515913">
    <property type="component" value="Chromosome"/>
</dbReference>
<dbReference type="SUPFAM" id="SSF53271">
    <property type="entry name" value="PRTase-like"/>
    <property type="match status" value="1"/>
</dbReference>
<dbReference type="AlphaFoldDB" id="A0A7G9GV87"/>
<name>A0A7G9GV87_9FUSO</name>
<dbReference type="CDD" id="cd06223">
    <property type="entry name" value="PRTases_typeI"/>
    <property type="match status" value="1"/>
</dbReference>
<dbReference type="InterPro" id="IPR000836">
    <property type="entry name" value="PRTase_dom"/>
</dbReference>
<evidence type="ECO:0000313" key="2">
    <source>
        <dbReference type="EMBL" id="QNM14719.1"/>
    </source>
</evidence>
<dbReference type="EMBL" id="CP060637">
    <property type="protein sequence ID" value="QNM14719.1"/>
    <property type="molecule type" value="Genomic_DNA"/>
</dbReference>
<gene>
    <name evidence="2" type="ORF">H9Q81_07015</name>
</gene>
<proteinExistence type="inferred from homology"/>
<sequence>MLEINPMVIEGNWKEGYVLDYFMLESRYKGEDIFGYPIFDVKYSEIGKLMNALKYHKEYKKAADIADIAVDFIKNTWKIDDKIDGIIATPPAHERTTQPLFQIVKHLGEALNKPISLDFFRKLTPNEIKALPEYKKVEIFKNSISKERKLRKKGNILLVDDLYSTGATLRSLCSHLADDPMVENIYVLVICKNIKSE</sequence>
<reference evidence="2 3" key="1">
    <citation type="submission" date="2020-08" db="EMBL/GenBank/DDBJ databases">
        <authorList>
            <person name="Liu C."/>
            <person name="Sun Q."/>
        </authorList>
    </citation>
    <scope>NUCLEOTIDE SEQUENCE [LARGE SCALE GENOMIC DNA]</scope>
    <source>
        <strain evidence="2 3">NSJ-57</strain>
    </source>
</reference>
<organism evidence="2 3">
    <name type="scientific">Fusobacterium hominis</name>
    <dbReference type="NCBI Taxonomy" id="2764326"/>
    <lineage>
        <taxon>Bacteria</taxon>
        <taxon>Fusobacteriati</taxon>
        <taxon>Fusobacteriota</taxon>
        <taxon>Fusobacteriia</taxon>
        <taxon>Fusobacteriales</taxon>
        <taxon>Fusobacteriaceae</taxon>
        <taxon>Fusobacterium</taxon>
    </lineage>
</organism>
<dbReference type="PANTHER" id="PTHR47505:SF1">
    <property type="entry name" value="DNA UTILIZATION PROTEIN YHGH"/>
    <property type="match status" value="1"/>
</dbReference>
<evidence type="ECO:0000256" key="1">
    <source>
        <dbReference type="ARBA" id="ARBA00008007"/>
    </source>
</evidence>
<accession>A0A7G9GV87</accession>
<keyword evidence="3" id="KW-1185">Reference proteome</keyword>
<comment type="similarity">
    <text evidence="1">Belongs to the ComF/GntX family.</text>
</comment>
<protein>
    <submittedName>
        <fullName evidence="2">ComF family protein</fullName>
    </submittedName>
</protein>
<dbReference type="RefSeq" id="WP_101474272.1">
    <property type="nucleotide sequence ID" value="NZ_CP060637.1"/>
</dbReference>
<dbReference type="InterPro" id="IPR029057">
    <property type="entry name" value="PRTase-like"/>
</dbReference>
<dbReference type="PANTHER" id="PTHR47505">
    <property type="entry name" value="DNA UTILIZATION PROTEIN YHGH"/>
    <property type="match status" value="1"/>
</dbReference>
<dbReference type="InterPro" id="IPR051910">
    <property type="entry name" value="ComF/GntX_DNA_util-trans"/>
</dbReference>
<dbReference type="KEGG" id="fho:H9Q81_07015"/>
<evidence type="ECO:0000313" key="3">
    <source>
        <dbReference type="Proteomes" id="UP000515913"/>
    </source>
</evidence>
<dbReference type="Gene3D" id="3.40.50.2020">
    <property type="match status" value="1"/>
</dbReference>